<evidence type="ECO:0000256" key="1">
    <source>
        <dbReference type="SAM" id="MobiDB-lite"/>
    </source>
</evidence>
<gene>
    <name evidence="2" type="primary">PPUP7480</name>
</gene>
<name>A0A0S7EST3_9TELE</name>
<proteinExistence type="predicted"/>
<feature type="non-terminal residue" evidence="2">
    <location>
        <position position="101"/>
    </location>
</feature>
<protein>
    <submittedName>
        <fullName evidence="2">PPUP7480</fullName>
    </submittedName>
</protein>
<evidence type="ECO:0000313" key="2">
    <source>
        <dbReference type="EMBL" id="JAO06872.1"/>
    </source>
</evidence>
<dbReference type="AlphaFoldDB" id="A0A0S7EST3"/>
<organism evidence="2">
    <name type="scientific">Poeciliopsis prolifica</name>
    <name type="common">blackstripe livebearer</name>
    <dbReference type="NCBI Taxonomy" id="188132"/>
    <lineage>
        <taxon>Eukaryota</taxon>
        <taxon>Metazoa</taxon>
        <taxon>Chordata</taxon>
        <taxon>Craniata</taxon>
        <taxon>Vertebrata</taxon>
        <taxon>Euteleostomi</taxon>
        <taxon>Actinopterygii</taxon>
        <taxon>Neopterygii</taxon>
        <taxon>Teleostei</taxon>
        <taxon>Neoteleostei</taxon>
        <taxon>Acanthomorphata</taxon>
        <taxon>Ovalentaria</taxon>
        <taxon>Atherinomorphae</taxon>
        <taxon>Cyprinodontiformes</taxon>
        <taxon>Poeciliidae</taxon>
        <taxon>Poeciliinae</taxon>
        <taxon>Poeciliopsis</taxon>
    </lineage>
</organism>
<feature type="non-terminal residue" evidence="2">
    <location>
        <position position="1"/>
    </location>
</feature>
<dbReference type="EMBL" id="GBYX01474797">
    <property type="protein sequence ID" value="JAO06872.1"/>
    <property type="molecule type" value="Transcribed_RNA"/>
</dbReference>
<accession>A0A0S7EST3</accession>
<feature type="region of interest" description="Disordered" evidence="1">
    <location>
        <begin position="15"/>
        <end position="101"/>
    </location>
</feature>
<sequence>KIVCLTGAEYPVSCSSSLPVATPTARGGEDWDAISDPPTETANPSWAGETTGHCDTDSVEAETTAVPANAGLPATSCGRSRELSEESAKSGEEVGRHIGGP</sequence>
<reference evidence="2" key="1">
    <citation type="submission" date="2014-12" db="EMBL/GenBank/DDBJ databases">
        <title>Parallel Evolution in Life History Adaptation Evident in the Tissue-Specific Poeciliopsis prolifica transcriptome.</title>
        <authorList>
            <person name="Jue N.K."/>
            <person name="Foley R.J."/>
            <person name="Obergfell C."/>
            <person name="Reznick D.N."/>
            <person name="O'Neill R.J."/>
            <person name="O'Neill M.J."/>
        </authorList>
    </citation>
    <scope>NUCLEOTIDE SEQUENCE</scope>
</reference>
<feature type="compositionally biased region" description="Basic and acidic residues" evidence="1">
    <location>
        <begin position="79"/>
        <end position="101"/>
    </location>
</feature>